<reference evidence="2 3" key="1">
    <citation type="submission" date="2018-06" db="EMBL/GenBank/DDBJ databases">
        <title>Complete genome of Desulfovibrio marinus P48SEP.</title>
        <authorList>
            <person name="Crispim J.S."/>
            <person name="Vidigal P.M.P."/>
            <person name="Silva L.C.F."/>
            <person name="Araujo L.C."/>
            <person name="Laguardia C.N."/>
            <person name="Dias R.S."/>
            <person name="Sousa M.P."/>
            <person name="Paula S.O."/>
            <person name="Silva C."/>
        </authorList>
    </citation>
    <scope>NUCLEOTIDE SEQUENCE [LARGE SCALE GENOMIC DNA]</scope>
    <source>
        <strain evidence="2 3">P48SEP</strain>
    </source>
</reference>
<feature type="domain" description="HTH marR-type" evidence="1">
    <location>
        <begin position="1"/>
        <end position="106"/>
    </location>
</feature>
<evidence type="ECO:0000259" key="1">
    <source>
        <dbReference type="PROSITE" id="PS50995"/>
    </source>
</evidence>
<accession>A0A6P1Z920</accession>
<dbReference type="PANTHER" id="PTHR33164:SF43">
    <property type="entry name" value="HTH-TYPE TRANSCRIPTIONAL REPRESSOR YETL"/>
    <property type="match status" value="1"/>
</dbReference>
<dbReference type="GO" id="GO:0003700">
    <property type="term" value="F:DNA-binding transcription factor activity"/>
    <property type="evidence" value="ECO:0007669"/>
    <property type="project" value="InterPro"/>
</dbReference>
<comment type="caution">
    <text evidence="2">The sequence shown here is derived from an EMBL/GenBank/DDBJ whole genome shotgun (WGS) entry which is preliminary data.</text>
</comment>
<dbReference type="GO" id="GO:0006950">
    <property type="term" value="P:response to stress"/>
    <property type="evidence" value="ECO:0007669"/>
    <property type="project" value="TreeGrafter"/>
</dbReference>
<dbReference type="Pfam" id="PF01047">
    <property type="entry name" value="MarR"/>
    <property type="match status" value="1"/>
</dbReference>
<evidence type="ECO:0000313" key="3">
    <source>
        <dbReference type="Proteomes" id="UP000434052"/>
    </source>
</evidence>
<dbReference type="InterPro" id="IPR039422">
    <property type="entry name" value="MarR/SlyA-like"/>
</dbReference>
<dbReference type="SUPFAM" id="SSF46785">
    <property type="entry name" value="Winged helix' DNA-binding domain"/>
    <property type="match status" value="1"/>
</dbReference>
<dbReference type="Gene3D" id="1.10.10.10">
    <property type="entry name" value="Winged helix-like DNA-binding domain superfamily/Winged helix DNA-binding domain"/>
    <property type="match status" value="1"/>
</dbReference>
<dbReference type="Proteomes" id="UP000434052">
    <property type="component" value="Unassembled WGS sequence"/>
</dbReference>
<dbReference type="SMART" id="SM00347">
    <property type="entry name" value="HTH_MARR"/>
    <property type="match status" value="1"/>
</dbReference>
<protein>
    <recommendedName>
        <fullName evidence="1">HTH marR-type domain-containing protein</fullName>
    </recommendedName>
</protein>
<dbReference type="InterPro" id="IPR036390">
    <property type="entry name" value="WH_DNA-bd_sf"/>
</dbReference>
<organism evidence="2 3">
    <name type="scientific">Oceanidesulfovibrio marinus</name>
    <dbReference type="NCBI Taxonomy" id="370038"/>
    <lineage>
        <taxon>Bacteria</taxon>
        <taxon>Pseudomonadati</taxon>
        <taxon>Thermodesulfobacteriota</taxon>
        <taxon>Desulfovibrionia</taxon>
        <taxon>Desulfovibrionales</taxon>
        <taxon>Desulfovibrionaceae</taxon>
        <taxon>Oceanidesulfovibrio</taxon>
    </lineage>
</organism>
<dbReference type="PANTHER" id="PTHR33164">
    <property type="entry name" value="TRANSCRIPTIONAL REGULATOR, MARR FAMILY"/>
    <property type="match status" value="1"/>
</dbReference>
<dbReference type="InterPro" id="IPR000835">
    <property type="entry name" value="HTH_MarR-typ"/>
</dbReference>
<dbReference type="PROSITE" id="PS50995">
    <property type="entry name" value="HTH_MARR_2"/>
    <property type="match status" value="1"/>
</dbReference>
<gene>
    <name evidence="2" type="ORF">DQK91_22945</name>
</gene>
<dbReference type="InterPro" id="IPR036388">
    <property type="entry name" value="WH-like_DNA-bd_sf"/>
</dbReference>
<name>A0A6P1Z920_9BACT</name>
<proteinExistence type="predicted"/>
<evidence type="ECO:0000313" key="2">
    <source>
        <dbReference type="EMBL" id="TVM26184.1"/>
    </source>
</evidence>
<sequence>MTGPEDSVMNAINHLGSWSSGMLFGKLHVTNGNITGMVERLEKKGRVVRERQREDRRGGLLLLKHEGQKRAEELPDPAEIKIIAGLAELHPEEMEAIDKAMAAVFDIVGADVEATDDWGADSGKSSAP</sequence>
<dbReference type="AlphaFoldDB" id="A0A6P1Z920"/>
<dbReference type="EMBL" id="QMIF01000243">
    <property type="protein sequence ID" value="TVM26184.1"/>
    <property type="molecule type" value="Genomic_DNA"/>
</dbReference>